<gene>
    <name evidence="1" type="ORF">RBB84_07220</name>
</gene>
<reference evidence="1" key="1">
    <citation type="submission" date="2023-08" db="EMBL/GenBank/DDBJ databases">
        <title>The novel hydrolase IpcH responsible for the initial isoprocarb degradation step in Rhodococcus sp. D-6.</title>
        <authorList>
            <person name="Zhu Q."/>
        </authorList>
    </citation>
    <scope>NUCLEOTIDE SEQUENCE</scope>
    <source>
        <strain evidence="1">D-6</strain>
    </source>
</reference>
<accession>A0AAU7V117</accession>
<dbReference type="AlphaFoldDB" id="A0AAU7V117"/>
<evidence type="ECO:0000313" key="1">
    <source>
        <dbReference type="EMBL" id="XBW05703.1"/>
    </source>
</evidence>
<organism evidence="1">
    <name type="scientific">Rhodococcus sp. D-6</name>
    <dbReference type="NCBI Taxonomy" id="1387842"/>
    <lineage>
        <taxon>Bacteria</taxon>
        <taxon>Bacillati</taxon>
        <taxon>Actinomycetota</taxon>
        <taxon>Actinomycetes</taxon>
        <taxon>Mycobacteriales</taxon>
        <taxon>Nocardiaceae</taxon>
        <taxon>Rhodococcus</taxon>
    </lineage>
</organism>
<sequence>MVGAVSCAVVRCEAGIGFEGSAATRSSLIAEVRVTEELPTGGLGVGLGIQKADSR</sequence>
<proteinExistence type="predicted"/>
<name>A0AAU7V117_9NOCA</name>
<protein>
    <submittedName>
        <fullName evidence="1">Uncharacterized protein</fullName>
    </submittedName>
</protein>
<dbReference type="KEGG" id="rhox:RBB84_07220"/>
<dbReference type="EMBL" id="CP132970">
    <property type="protein sequence ID" value="XBW05703.1"/>
    <property type="molecule type" value="Genomic_DNA"/>
</dbReference>
<dbReference type="RefSeq" id="WP_156666045.1">
    <property type="nucleotide sequence ID" value="NZ_CP132970.1"/>
</dbReference>